<feature type="region of interest" description="Disordered" evidence="1">
    <location>
        <begin position="280"/>
        <end position="317"/>
    </location>
</feature>
<name>A0A4V1IR24_9FUNG</name>
<proteinExistence type="predicted"/>
<keyword evidence="4" id="KW-1185">Reference proteome</keyword>
<keyword evidence="2" id="KW-0812">Transmembrane</keyword>
<protein>
    <submittedName>
        <fullName evidence="3">Uncharacterized protein</fullName>
    </submittedName>
</protein>
<keyword evidence="2" id="KW-0472">Membrane</keyword>
<dbReference type="SUPFAM" id="SSF51101">
    <property type="entry name" value="Mannose-binding lectins"/>
    <property type="match status" value="1"/>
</dbReference>
<dbReference type="EMBL" id="KZ996633">
    <property type="protein sequence ID" value="RKO88567.1"/>
    <property type="molecule type" value="Genomic_DNA"/>
</dbReference>
<evidence type="ECO:0000256" key="2">
    <source>
        <dbReference type="SAM" id="Phobius"/>
    </source>
</evidence>
<sequence length="376" mass="38996">MSSSSPTYGTTTSSSISTVSCNSGQYLVAISGQYGEEVTNMTGYCSDNNTVSSTTGSSLTGGCGGGGDTDSCKDTPYFFFSNNGAGFDGVQVSSGNSIDSLHFRHKDGQNMTEQVGGTGGNANSFFACPNGQVITGWTGRQGEWIHEISFNCGTPTSPPQCEYNPQLEDTVTTGQGVACDEGLNAYIKDLNKNLQIDAENVFNNCLYNQQTDAWNSRLAFFENNGAVTSWNAYAPQKPSLIPPTTSANPTITCCNQSVNLTGAAAKDAVGQVIQTCSQTTNGASSSPPSSVSTQNGASSAPLSTSTQNGAASSAPSPVSIQISSQKNLAISDQSAATKTSGSSSVITSQDWIYIAVAVAFCLILMGSSFFAIYSFN</sequence>
<feature type="transmembrane region" description="Helical" evidence="2">
    <location>
        <begin position="351"/>
        <end position="375"/>
    </location>
</feature>
<feature type="compositionally biased region" description="Polar residues" evidence="1">
    <location>
        <begin position="293"/>
        <end position="317"/>
    </location>
</feature>
<dbReference type="Proteomes" id="UP000269721">
    <property type="component" value="Unassembled WGS sequence"/>
</dbReference>
<evidence type="ECO:0000313" key="3">
    <source>
        <dbReference type="EMBL" id="RKO88567.1"/>
    </source>
</evidence>
<dbReference type="InterPro" id="IPR036404">
    <property type="entry name" value="Jacalin-like_lectin_dom_sf"/>
</dbReference>
<accession>A0A4V1IR24</accession>
<evidence type="ECO:0000313" key="4">
    <source>
        <dbReference type="Proteomes" id="UP000269721"/>
    </source>
</evidence>
<keyword evidence="2" id="KW-1133">Transmembrane helix</keyword>
<organism evidence="3 4">
    <name type="scientific">Blyttiomyces helicus</name>
    <dbReference type="NCBI Taxonomy" id="388810"/>
    <lineage>
        <taxon>Eukaryota</taxon>
        <taxon>Fungi</taxon>
        <taxon>Fungi incertae sedis</taxon>
        <taxon>Chytridiomycota</taxon>
        <taxon>Chytridiomycota incertae sedis</taxon>
        <taxon>Chytridiomycetes</taxon>
        <taxon>Chytridiomycetes incertae sedis</taxon>
        <taxon>Blyttiomyces</taxon>
    </lineage>
</organism>
<evidence type="ECO:0000256" key="1">
    <source>
        <dbReference type="SAM" id="MobiDB-lite"/>
    </source>
</evidence>
<reference evidence="4" key="1">
    <citation type="journal article" date="2018" name="Nat. Microbiol.">
        <title>Leveraging single-cell genomics to expand the fungal tree of life.</title>
        <authorList>
            <person name="Ahrendt S.R."/>
            <person name="Quandt C.A."/>
            <person name="Ciobanu D."/>
            <person name="Clum A."/>
            <person name="Salamov A."/>
            <person name="Andreopoulos B."/>
            <person name="Cheng J.F."/>
            <person name="Woyke T."/>
            <person name="Pelin A."/>
            <person name="Henrissat B."/>
            <person name="Reynolds N.K."/>
            <person name="Benny G.L."/>
            <person name="Smith M.E."/>
            <person name="James T.Y."/>
            <person name="Grigoriev I.V."/>
        </authorList>
    </citation>
    <scope>NUCLEOTIDE SEQUENCE [LARGE SCALE GENOMIC DNA]</scope>
</reference>
<dbReference type="Gene3D" id="2.100.10.30">
    <property type="entry name" value="Jacalin-like lectin domain"/>
    <property type="match status" value="1"/>
</dbReference>
<dbReference type="AlphaFoldDB" id="A0A4V1IR24"/>
<gene>
    <name evidence="3" type="ORF">BDK51DRAFT_49116</name>
</gene>